<feature type="compositionally biased region" description="Polar residues" evidence="2">
    <location>
        <begin position="64"/>
        <end position="73"/>
    </location>
</feature>
<feature type="region of interest" description="Disordered" evidence="2">
    <location>
        <begin position="64"/>
        <end position="99"/>
    </location>
</feature>
<accession>A0AAD3Y4B1</accession>
<feature type="compositionally biased region" description="Basic and acidic residues" evidence="2">
    <location>
        <begin position="376"/>
        <end position="391"/>
    </location>
</feature>
<name>A0AAD3Y4B1_NEPGR</name>
<feature type="region of interest" description="Disordered" evidence="2">
    <location>
        <begin position="368"/>
        <end position="398"/>
    </location>
</feature>
<dbReference type="EMBL" id="BSYO01000032">
    <property type="protein sequence ID" value="GMH27000.1"/>
    <property type="molecule type" value="Genomic_DNA"/>
</dbReference>
<dbReference type="Proteomes" id="UP001279734">
    <property type="component" value="Unassembled WGS sequence"/>
</dbReference>
<proteinExistence type="predicted"/>
<dbReference type="PROSITE" id="PS50096">
    <property type="entry name" value="IQ"/>
    <property type="match status" value="1"/>
</dbReference>
<keyword evidence="4" id="KW-1185">Reference proteome</keyword>
<dbReference type="AlphaFoldDB" id="A0AAD3Y4B1"/>
<dbReference type="GO" id="GO:0006457">
    <property type="term" value="P:protein folding"/>
    <property type="evidence" value="ECO:0007669"/>
    <property type="project" value="TreeGrafter"/>
</dbReference>
<reference evidence="3" key="1">
    <citation type="submission" date="2023-05" db="EMBL/GenBank/DDBJ databases">
        <title>Nepenthes gracilis genome sequencing.</title>
        <authorList>
            <person name="Fukushima K."/>
        </authorList>
    </citation>
    <scope>NUCLEOTIDE SEQUENCE</scope>
    <source>
        <strain evidence="3">SING2019-196</strain>
    </source>
</reference>
<dbReference type="PANTHER" id="PTHR33322:SF18">
    <property type="entry name" value="BAG FAMILY MOLECULAR CHAPERONE REGULATOR 8, CHLOROPLASTIC"/>
    <property type="match status" value="1"/>
</dbReference>
<gene>
    <name evidence="3" type="ORF">Nepgr_028843</name>
</gene>
<evidence type="ECO:0000256" key="2">
    <source>
        <dbReference type="SAM" id="MobiDB-lite"/>
    </source>
</evidence>
<evidence type="ECO:0008006" key="5">
    <source>
        <dbReference type="Google" id="ProtNLM"/>
    </source>
</evidence>
<dbReference type="GO" id="GO:0009506">
    <property type="term" value="C:plasmodesma"/>
    <property type="evidence" value="ECO:0007669"/>
    <property type="project" value="TreeGrafter"/>
</dbReference>
<comment type="caution">
    <text evidence="3">The sequence shown here is derived from an EMBL/GenBank/DDBJ whole genome shotgun (WGS) entry which is preliminary data.</text>
</comment>
<organism evidence="3 4">
    <name type="scientific">Nepenthes gracilis</name>
    <name type="common">Slender pitcher plant</name>
    <dbReference type="NCBI Taxonomy" id="150966"/>
    <lineage>
        <taxon>Eukaryota</taxon>
        <taxon>Viridiplantae</taxon>
        <taxon>Streptophyta</taxon>
        <taxon>Embryophyta</taxon>
        <taxon>Tracheophyta</taxon>
        <taxon>Spermatophyta</taxon>
        <taxon>Magnoliopsida</taxon>
        <taxon>eudicotyledons</taxon>
        <taxon>Gunneridae</taxon>
        <taxon>Pentapetalae</taxon>
        <taxon>Caryophyllales</taxon>
        <taxon>Nepenthaceae</taxon>
        <taxon>Nepenthes</taxon>
    </lineage>
</organism>
<dbReference type="InterPro" id="IPR040400">
    <property type="entry name" value="BAG5/6/7/8"/>
</dbReference>
<dbReference type="PANTHER" id="PTHR33322">
    <property type="entry name" value="BAG DOMAIN CONTAINING PROTEIN, EXPRESSED"/>
    <property type="match status" value="1"/>
</dbReference>
<evidence type="ECO:0000313" key="4">
    <source>
        <dbReference type="Proteomes" id="UP001279734"/>
    </source>
</evidence>
<keyword evidence="1" id="KW-0143">Chaperone</keyword>
<sequence length="447" mass="50391">MAYRCHEHRHSHPCQPHCCCCNCHTLPCHPELSPPPDPLLQSLVSQLFRNPEIHLNSQYISPTTAAGTTTFNPHSYPHYPHHTQPPKLKQPKQKQCFSRQDDEQFQTHSVLVSLLKRIDNLDSSFRRVSSSSSCNFSLRDVAARTIQTQYRAHLVRRSRDLRNLKELASIKSSLTHLKTSLSRQCHSDLETLSRKAADFLLKIDGIQSGDQTIRDSKRSITQEIVRFLDSIDGVYLNRREHSSKSTKNSRLVRDDKRTRVLGNALNSWEFSQQGMGSKYRDLGINGTKLMEDGEENVELEKLNDVGDGVIASGSICSHNKGILVRQVLRPDVKKHVCFVEDGKLTRVYGSCEDDKEVLINATADLDECIPEDDQGDKEANNDNEESSHSSDDGSDLQRGLSTVRGYEIRGIHPNQIGELLFSAPLPVKMESRTNLKKKMGGQQSVCP</sequence>
<evidence type="ECO:0000256" key="1">
    <source>
        <dbReference type="ARBA" id="ARBA00023186"/>
    </source>
</evidence>
<protein>
    <recommendedName>
        <fullName evidence="5">BAG family molecular chaperone regulator 8, chloroplastic</fullName>
    </recommendedName>
</protein>
<evidence type="ECO:0000313" key="3">
    <source>
        <dbReference type="EMBL" id="GMH27000.1"/>
    </source>
</evidence>